<dbReference type="NCBIfam" id="NF003802">
    <property type="entry name" value="PRK05388.1"/>
    <property type="match status" value="1"/>
</dbReference>
<evidence type="ECO:0000256" key="3">
    <source>
        <dbReference type="ARBA" id="ARBA00022571"/>
    </source>
</evidence>
<dbReference type="Gene3D" id="3.10.20.340">
    <property type="entry name" value="ArgJ beta chain, C-terminal domain"/>
    <property type="match status" value="2"/>
</dbReference>
<feature type="active site" description="Nucleophile" evidence="8">
    <location>
        <position position="183"/>
    </location>
</feature>
<feature type="binding site" evidence="8">
    <location>
        <position position="371"/>
    </location>
    <ligand>
        <name>substrate</name>
    </ligand>
</feature>
<name>A0A1F4TLV5_UNCSA</name>
<keyword evidence="8" id="KW-0511">Multifunctional enzyme</keyword>
<dbReference type="InterPro" id="IPR016117">
    <property type="entry name" value="ArgJ-like_dom_sf"/>
</dbReference>
<evidence type="ECO:0000256" key="6">
    <source>
        <dbReference type="ARBA" id="ARBA00022813"/>
    </source>
</evidence>
<dbReference type="UniPathway" id="UPA00068">
    <property type="reaction ID" value="UER00106"/>
</dbReference>
<comment type="caution">
    <text evidence="9">The sequence shown here is derived from an EMBL/GenBank/DDBJ whole genome shotgun (WGS) entry which is preliminary data.</text>
</comment>
<comment type="subcellular location">
    <subcellularLocation>
        <location evidence="8">Cytoplasm</location>
    </subcellularLocation>
</comment>
<feature type="binding site" evidence="8">
    <location>
        <position position="265"/>
    </location>
    <ligand>
        <name>substrate</name>
    </ligand>
</feature>
<dbReference type="NCBIfam" id="TIGR00120">
    <property type="entry name" value="ArgJ"/>
    <property type="match status" value="1"/>
</dbReference>
<comment type="function">
    <text evidence="8">Catalyzes two activities which are involved in the cyclic version of arginine biosynthesis: the synthesis of N-acetylglutamate from glutamate and acetyl-CoA as the acetyl donor, and of ornithine by transacetylation between N(2)-acetylornithine and glutamate.</text>
</comment>
<dbReference type="GO" id="GO:0006526">
    <property type="term" value="P:L-arginine biosynthetic process"/>
    <property type="evidence" value="ECO:0007669"/>
    <property type="project" value="UniProtKB-UniRule"/>
</dbReference>
<proteinExistence type="inferred from homology"/>
<dbReference type="GO" id="GO:0006592">
    <property type="term" value="P:ornithine biosynthetic process"/>
    <property type="evidence" value="ECO:0007669"/>
    <property type="project" value="TreeGrafter"/>
</dbReference>
<keyword evidence="3 8" id="KW-0055">Arginine biosynthesis</keyword>
<dbReference type="InterPro" id="IPR002813">
    <property type="entry name" value="Arg_biosynth_ArgJ"/>
</dbReference>
<dbReference type="InterPro" id="IPR042195">
    <property type="entry name" value="ArgJ_beta_C"/>
</dbReference>
<dbReference type="AlphaFoldDB" id="A0A1F4TLV5"/>
<evidence type="ECO:0000256" key="8">
    <source>
        <dbReference type="HAMAP-Rule" id="MF_01106"/>
    </source>
</evidence>
<comment type="caution">
    <text evidence="8">Lacks conserved residue(s) required for the propagation of feature annotation.</text>
</comment>
<dbReference type="SUPFAM" id="SSF56266">
    <property type="entry name" value="DmpA/ArgJ-like"/>
    <property type="match status" value="1"/>
</dbReference>
<dbReference type="EMBL" id="MEUI01000029">
    <property type="protein sequence ID" value="OGC33698.1"/>
    <property type="molecule type" value="Genomic_DNA"/>
</dbReference>
<dbReference type="Proteomes" id="UP000177309">
    <property type="component" value="Unassembled WGS sequence"/>
</dbReference>
<accession>A0A1F4TLV5</accession>
<evidence type="ECO:0000256" key="2">
    <source>
        <dbReference type="ARBA" id="ARBA00011475"/>
    </source>
</evidence>
<feature type="binding site" evidence="8">
    <location>
        <position position="366"/>
    </location>
    <ligand>
        <name>substrate</name>
    </ligand>
</feature>
<dbReference type="HAMAP" id="MF_01106">
    <property type="entry name" value="ArgJ"/>
    <property type="match status" value="1"/>
</dbReference>
<keyword evidence="8" id="KW-0963">Cytoplasm</keyword>
<dbReference type="GO" id="GO:0004358">
    <property type="term" value="F:L-glutamate N-acetyltransferase activity, acting on acetyl-L-ornithine as donor"/>
    <property type="evidence" value="ECO:0007669"/>
    <property type="project" value="UniProtKB-UniRule"/>
</dbReference>
<dbReference type="PANTHER" id="PTHR23100:SF0">
    <property type="entry name" value="ARGININE BIOSYNTHESIS BIFUNCTIONAL PROTEIN ARGJ, MITOCHONDRIAL"/>
    <property type="match status" value="1"/>
</dbReference>
<reference evidence="9 10" key="1">
    <citation type="journal article" date="2016" name="Nat. Commun.">
        <title>Thousands of microbial genomes shed light on interconnected biogeochemical processes in an aquifer system.</title>
        <authorList>
            <person name="Anantharaman K."/>
            <person name="Brown C.T."/>
            <person name="Hug L.A."/>
            <person name="Sharon I."/>
            <person name="Castelle C.J."/>
            <person name="Probst A.J."/>
            <person name="Thomas B.C."/>
            <person name="Singh A."/>
            <person name="Wilkins M.J."/>
            <person name="Karaoz U."/>
            <person name="Brodie E.L."/>
            <person name="Williams K.H."/>
            <person name="Hubbard S.S."/>
            <person name="Banfield J.F."/>
        </authorList>
    </citation>
    <scope>NUCLEOTIDE SEQUENCE [LARGE SCALE GENOMIC DNA]</scope>
</reference>
<evidence type="ECO:0000256" key="5">
    <source>
        <dbReference type="ARBA" id="ARBA00022679"/>
    </source>
</evidence>
<comment type="pathway">
    <text evidence="8">Amino-acid biosynthesis; L-arginine biosynthesis; L-ornithine and N-acetyl-L-glutamate from L-glutamate and N(2)-acetyl-L-ornithine (cyclic): step 1/1.</text>
</comment>
<dbReference type="GO" id="GO:0005737">
    <property type="term" value="C:cytoplasm"/>
    <property type="evidence" value="ECO:0007669"/>
    <property type="project" value="UniProtKB-SubCell"/>
</dbReference>
<dbReference type="GO" id="GO:0004042">
    <property type="term" value="F:L-glutamate N-acetyltransferase activity"/>
    <property type="evidence" value="ECO:0007669"/>
    <property type="project" value="UniProtKB-UniRule"/>
</dbReference>
<feature type="site" description="Involved in the stabilization of negative charge on the oxyanion by the formation of the oxyanion hole" evidence="8">
    <location>
        <position position="114"/>
    </location>
</feature>
<comment type="similarity">
    <text evidence="1 8">Belongs to the ArgJ family.</text>
</comment>
<feature type="binding site" evidence="8">
    <location>
        <position position="183"/>
    </location>
    <ligand>
        <name>substrate</name>
    </ligand>
</feature>
<keyword evidence="5 8" id="KW-0808">Transferase</keyword>
<evidence type="ECO:0000313" key="9">
    <source>
        <dbReference type="EMBL" id="OGC33698.1"/>
    </source>
</evidence>
<comment type="catalytic activity">
    <reaction evidence="8">
        <text>N(2)-acetyl-L-ornithine + L-glutamate = N-acetyl-L-glutamate + L-ornithine</text>
        <dbReference type="Rhea" id="RHEA:15349"/>
        <dbReference type="ChEBI" id="CHEBI:29985"/>
        <dbReference type="ChEBI" id="CHEBI:44337"/>
        <dbReference type="ChEBI" id="CHEBI:46911"/>
        <dbReference type="ChEBI" id="CHEBI:57805"/>
        <dbReference type="EC" id="2.3.1.35"/>
    </reaction>
</comment>
<keyword evidence="6 8" id="KW-0068">Autocatalytic cleavage</keyword>
<sequence>MKKIRVSITSPKGFTAAGLACGLKKSGKLDLALIYSEVPCAAAGVFTSNQVKGNPVIVSKANLKNGQAQAIISNSGNANTWTGEKGLGDALEMTKLTADALGITQNNVLVTSTGVIAKPMPMPKIRQGIKAVVKALSKQGGENAAKAILTTDTRKKEIVVKVGKVTVAGIAKGSGMIEPNMCTMHAFITTDAEIAPRLLQKILNKAVQKSFNLVSVDNCMSTSDCVFVLANGLSKLRVTSCESRVAQAIEYVCEYLAKEIARDGEGATKLITVKVSGARNNKEAAQVAKTITNSPLLKAASYGLDKNVGRILQAVGTTKAKVNWQKFKFNWQMGKKEDVITVNLGAGRGTAMAWGCDLTYDYVKINAAYRT</sequence>
<evidence type="ECO:0000256" key="4">
    <source>
        <dbReference type="ARBA" id="ARBA00022605"/>
    </source>
</evidence>
<organism evidence="9 10">
    <name type="scientific">candidate division WOR-1 bacterium RIFOXYC2_FULL_41_25</name>
    <dbReference type="NCBI Taxonomy" id="1802586"/>
    <lineage>
        <taxon>Bacteria</taxon>
        <taxon>Bacillati</taxon>
        <taxon>Saganbacteria</taxon>
    </lineage>
</organism>
<comment type="catalytic activity">
    <reaction evidence="8">
        <text>L-glutamate + acetyl-CoA = N-acetyl-L-glutamate + CoA + H(+)</text>
        <dbReference type="Rhea" id="RHEA:24292"/>
        <dbReference type="ChEBI" id="CHEBI:15378"/>
        <dbReference type="ChEBI" id="CHEBI:29985"/>
        <dbReference type="ChEBI" id="CHEBI:44337"/>
        <dbReference type="ChEBI" id="CHEBI:57287"/>
        <dbReference type="ChEBI" id="CHEBI:57288"/>
        <dbReference type="EC" id="2.3.1.1"/>
    </reaction>
</comment>
<evidence type="ECO:0000256" key="7">
    <source>
        <dbReference type="ARBA" id="ARBA00023315"/>
    </source>
</evidence>
<dbReference type="EC" id="2.3.1.1" evidence="8"/>
<evidence type="ECO:0000313" key="10">
    <source>
        <dbReference type="Proteomes" id="UP000177309"/>
    </source>
</evidence>
<keyword evidence="4 8" id="KW-0028">Amino-acid biosynthesis</keyword>
<dbReference type="CDD" id="cd02152">
    <property type="entry name" value="OAT"/>
    <property type="match status" value="1"/>
</dbReference>
<comment type="pathway">
    <text evidence="8">Amino-acid biosynthesis; L-arginine biosynthesis; N(2)-acetyl-L-ornithine from L-glutamate: step 1/4.</text>
</comment>
<dbReference type="Pfam" id="PF01960">
    <property type="entry name" value="ArgJ"/>
    <property type="match status" value="1"/>
</dbReference>
<feature type="site" description="Involved in the stabilization of negative charge on the oxyanion by the formation of the oxyanion hole" evidence="8">
    <location>
        <position position="113"/>
    </location>
</feature>
<keyword evidence="7 8" id="KW-0012">Acyltransferase</keyword>
<feature type="chain" id="PRO_5023464218" description="Arginine biosynthesis bifunctional protein ArgJ alpha chain" evidence="8">
    <location>
        <begin position="1"/>
        <end position="182"/>
    </location>
</feature>
<dbReference type="PANTHER" id="PTHR23100">
    <property type="entry name" value="ARGININE BIOSYNTHESIS BIFUNCTIONAL PROTEIN ARGJ"/>
    <property type="match status" value="1"/>
</dbReference>
<feature type="binding site" evidence="8">
    <location>
        <position position="172"/>
    </location>
    <ligand>
        <name>substrate</name>
    </ligand>
</feature>
<feature type="binding site" evidence="8">
    <location>
        <position position="150"/>
    </location>
    <ligand>
        <name>substrate</name>
    </ligand>
</feature>
<gene>
    <name evidence="8" type="primary">argJ</name>
    <name evidence="9" type="ORF">A2462_03745</name>
</gene>
<comment type="subunit">
    <text evidence="2 8">Heterotetramer of two alpha and two beta chains.</text>
</comment>
<feature type="chain" id="PRO_5023464219" description="Arginine biosynthesis bifunctional protein ArgJ beta chain" evidence="8">
    <location>
        <begin position="183"/>
        <end position="371"/>
    </location>
</feature>
<evidence type="ECO:0000256" key="1">
    <source>
        <dbReference type="ARBA" id="ARBA00006774"/>
    </source>
</evidence>
<dbReference type="Gene3D" id="3.60.70.12">
    <property type="entry name" value="L-amino peptidase D-ALA esterase/amidase"/>
    <property type="match status" value="1"/>
</dbReference>
<dbReference type="FunFam" id="3.60.70.12:FF:000001">
    <property type="entry name" value="Arginine biosynthesis bifunctional protein ArgJ, chloroplastic"/>
    <property type="match status" value="1"/>
</dbReference>
<protein>
    <recommendedName>
        <fullName evidence="8">Arginine biosynthesis bifunctional protein ArgJ</fullName>
    </recommendedName>
    <domain>
        <recommendedName>
            <fullName evidence="8">Glutamate N-acetyltransferase</fullName>
            <ecNumber evidence="8">2.3.1.35</ecNumber>
        </recommendedName>
        <alternativeName>
            <fullName evidence="8">Ornithine acetyltransferase</fullName>
            <shortName evidence="8">OATase</shortName>
        </alternativeName>
        <alternativeName>
            <fullName evidence="8">Ornithine transacetylase</fullName>
        </alternativeName>
    </domain>
    <domain>
        <recommendedName>
            <fullName evidence="8">Amino-acid acetyltransferase</fullName>
            <ecNumber evidence="8">2.3.1.1</ecNumber>
        </recommendedName>
        <alternativeName>
            <fullName evidence="8">N-acetylglutamate synthase</fullName>
            <shortName evidence="8">AGSase</shortName>
        </alternativeName>
    </domain>
    <component>
        <recommendedName>
            <fullName evidence="8">Arginine biosynthesis bifunctional protein ArgJ alpha chain</fullName>
        </recommendedName>
    </component>
    <component>
        <recommendedName>
            <fullName evidence="8">Arginine biosynthesis bifunctional protein ArgJ beta chain</fullName>
        </recommendedName>
    </component>
</protein>
<dbReference type="EC" id="2.3.1.35" evidence="8"/>